<gene>
    <name evidence="2" type="ORF">H310_02778</name>
</gene>
<feature type="domain" description="Chromo" evidence="1">
    <location>
        <begin position="156"/>
        <end position="218"/>
    </location>
</feature>
<dbReference type="InterPro" id="IPR000953">
    <property type="entry name" value="Chromo/chromo_shadow_dom"/>
</dbReference>
<dbReference type="Gene3D" id="2.40.50.40">
    <property type="match status" value="1"/>
</dbReference>
<dbReference type="Pfam" id="PF00385">
    <property type="entry name" value="Chromo"/>
    <property type="match status" value="1"/>
</dbReference>
<evidence type="ECO:0000313" key="2">
    <source>
        <dbReference type="EMBL" id="ETW06561.1"/>
    </source>
</evidence>
<sequence length="219" mass="25145">MTQLPMGNALSAFRNDARIVEIEAEVLDRWRIEHFAGLAQARDKLHRDVVSTADAKRKAERDRRNGKRNVRRVQLDVGDYVLIGKVSQAFGPKLQVTWLGPRRIIQALSDWVFIVEDLRDGAVSEHHVSRLKLYAVRDSNVTQDLLDHVAYVEGGHLVQELRDAKFDRSDKTWKIQVKWRGLSELENSWEPVSNLLEAVPTMVAAFVKKHARWQCEDDG</sequence>
<dbReference type="STRING" id="157072.A0A024UJE1"/>
<dbReference type="SMART" id="SM00298">
    <property type="entry name" value="CHROMO"/>
    <property type="match status" value="1"/>
</dbReference>
<evidence type="ECO:0000259" key="1">
    <source>
        <dbReference type="PROSITE" id="PS50013"/>
    </source>
</evidence>
<dbReference type="AlphaFoldDB" id="A0A024UJE1"/>
<proteinExistence type="predicted"/>
<dbReference type="SUPFAM" id="SSF54160">
    <property type="entry name" value="Chromo domain-like"/>
    <property type="match status" value="1"/>
</dbReference>
<organism evidence="2">
    <name type="scientific">Aphanomyces invadans</name>
    <dbReference type="NCBI Taxonomy" id="157072"/>
    <lineage>
        <taxon>Eukaryota</taxon>
        <taxon>Sar</taxon>
        <taxon>Stramenopiles</taxon>
        <taxon>Oomycota</taxon>
        <taxon>Saprolegniomycetes</taxon>
        <taxon>Saprolegniales</taxon>
        <taxon>Verrucalvaceae</taxon>
        <taxon>Aphanomyces</taxon>
    </lineage>
</organism>
<accession>A0A024UJE1</accession>
<dbReference type="InterPro" id="IPR016197">
    <property type="entry name" value="Chromo-like_dom_sf"/>
</dbReference>
<dbReference type="OrthoDB" id="78677at2759"/>
<dbReference type="GeneID" id="20079828"/>
<name>A0A024UJE1_9STRA</name>
<dbReference type="PROSITE" id="PS50013">
    <property type="entry name" value="CHROMO_2"/>
    <property type="match status" value="1"/>
</dbReference>
<protein>
    <recommendedName>
        <fullName evidence="1">Chromo domain-containing protein</fullName>
    </recommendedName>
</protein>
<dbReference type="InterPro" id="IPR023780">
    <property type="entry name" value="Chromo_domain"/>
</dbReference>
<dbReference type="VEuPathDB" id="FungiDB:H310_02778"/>
<dbReference type="RefSeq" id="XP_008864636.1">
    <property type="nucleotide sequence ID" value="XM_008866414.1"/>
</dbReference>
<dbReference type="EMBL" id="KI913955">
    <property type="protein sequence ID" value="ETW06561.1"/>
    <property type="molecule type" value="Genomic_DNA"/>
</dbReference>
<reference evidence="2" key="1">
    <citation type="submission" date="2013-12" db="EMBL/GenBank/DDBJ databases">
        <title>The Genome Sequence of Aphanomyces invadans NJM9701.</title>
        <authorList>
            <consortium name="The Broad Institute Genomics Platform"/>
            <person name="Russ C."/>
            <person name="Tyler B."/>
            <person name="van West P."/>
            <person name="Dieguez-Uribeondo J."/>
            <person name="Young S.K."/>
            <person name="Zeng Q."/>
            <person name="Gargeya S."/>
            <person name="Fitzgerald M."/>
            <person name="Abouelleil A."/>
            <person name="Alvarado L."/>
            <person name="Chapman S.B."/>
            <person name="Gainer-Dewar J."/>
            <person name="Goldberg J."/>
            <person name="Griggs A."/>
            <person name="Gujja S."/>
            <person name="Hansen M."/>
            <person name="Howarth C."/>
            <person name="Imamovic A."/>
            <person name="Ireland A."/>
            <person name="Larimer J."/>
            <person name="McCowan C."/>
            <person name="Murphy C."/>
            <person name="Pearson M."/>
            <person name="Poon T.W."/>
            <person name="Priest M."/>
            <person name="Roberts A."/>
            <person name="Saif S."/>
            <person name="Shea T."/>
            <person name="Sykes S."/>
            <person name="Wortman J."/>
            <person name="Nusbaum C."/>
            <person name="Birren B."/>
        </authorList>
    </citation>
    <scope>NUCLEOTIDE SEQUENCE [LARGE SCALE GENOMIC DNA]</scope>
    <source>
        <strain evidence="2">NJM9701</strain>
    </source>
</reference>